<dbReference type="PANTHER" id="PTHR43798">
    <property type="entry name" value="MONOACYLGLYCEROL LIPASE"/>
    <property type="match status" value="1"/>
</dbReference>
<comment type="caution">
    <text evidence="3">The sequence shown here is derived from an EMBL/GenBank/DDBJ whole genome shotgun (WGS) entry which is preliminary data.</text>
</comment>
<evidence type="ECO:0000313" key="3">
    <source>
        <dbReference type="EMBL" id="GHO96165.1"/>
    </source>
</evidence>
<evidence type="ECO:0000313" key="4">
    <source>
        <dbReference type="Proteomes" id="UP000597444"/>
    </source>
</evidence>
<dbReference type="Pfam" id="PF12697">
    <property type="entry name" value="Abhydrolase_6"/>
    <property type="match status" value="1"/>
</dbReference>
<dbReference type="Gene3D" id="3.40.50.1820">
    <property type="entry name" value="alpha/beta hydrolase"/>
    <property type="match status" value="1"/>
</dbReference>
<dbReference type="GO" id="GO:0016787">
    <property type="term" value="F:hydrolase activity"/>
    <property type="evidence" value="ECO:0007669"/>
    <property type="project" value="UniProtKB-KW"/>
</dbReference>
<dbReference type="GO" id="GO:0016020">
    <property type="term" value="C:membrane"/>
    <property type="evidence" value="ECO:0007669"/>
    <property type="project" value="TreeGrafter"/>
</dbReference>
<sequence>MTTHPNVTSGERIERTIIVQDIETHLFEAGPTSAQPVLFLHGAHSGNLWLDYHRALAQQFHVFAPDLPGFGLTPRPDWMRDISDYVLFQQDLIRILDLQQPHLIGHSLGGWMAAELAVWYPEMIGKLVLCNAAGLRVKGSPMGDLFALNPQEALALCFEHLDAASPLIPAEITTDFLMTQYRENISLALLMWNPNYDPKLGRRLARITCPTLIIWGEKDRLLPPVYGETWHKLISGSTLISLPDTGHMPMFEQLEDWTQHVVTFLQAHEGATHE</sequence>
<protein>
    <submittedName>
        <fullName evidence="3">Alpha/beta hydrolase</fullName>
    </submittedName>
</protein>
<proteinExistence type="predicted"/>
<dbReference type="Proteomes" id="UP000597444">
    <property type="component" value="Unassembled WGS sequence"/>
</dbReference>
<evidence type="ECO:0000259" key="2">
    <source>
        <dbReference type="Pfam" id="PF12697"/>
    </source>
</evidence>
<evidence type="ECO:0000256" key="1">
    <source>
        <dbReference type="ARBA" id="ARBA00022801"/>
    </source>
</evidence>
<dbReference type="EMBL" id="BNJK01000001">
    <property type="protein sequence ID" value="GHO96165.1"/>
    <property type="molecule type" value="Genomic_DNA"/>
</dbReference>
<reference evidence="3" key="1">
    <citation type="submission" date="2020-10" db="EMBL/GenBank/DDBJ databases">
        <title>Taxonomic study of unclassified bacteria belonging to the class Ktedonobacteria.</title>
        <authorList>
            <person name="Yabe S."/>
            <person name="Wang C.M."/>
            <person name="Zheng Y."/>
            <person name="Sakai Y."/>
            <person name="Cavaletti L."/>
            <person name="Monciardini P."/>
            <person name="Donadio S."/>
        </authorList>
    </citation>
    <scope>NUCLEOTIDE SEQUENCE</scope>
    <source>
        <strain evidence="3">ID150040</strain>
    </source>
</reference>
<dbReference type="PRINTS" id="PR00111">
    <property type="entry name" value="ABHYDROLASE"/>
</dbReference>
<keyword evidence="1 3" id="KW-0378">Hydrolase</keyword>
<dbReference type="SUPFAM" id="SSF53474">
    <property type="entry name" value="alpha/beta-Hydrolases"/>
    <property type="match status" value="1"/>
</dbReference>
<gene>
    <name evidence="3" type="ORF">KSF_062130</name>
</gene>
<dbReference type="AlphaFoldDB" id="A0A8J3ISL9"/>
<dbReference type="InterPro" id="IPR000073">
    <property type="entry name" value="AB_hydrolase_1"/>
</dbReference>
<feature type="domain" description="AB hydrolase-1" evidence="2">
    <location>
        <begin position="37"/>
        <end position="253"/>
    </location>
</feature>
<keyword evidence="4" id="KW-1185">Reference proteome</keyword>
<name>A0A8J3ISL9_9CHLR</name>
<dbReference type="InterPro" id="IPR029058">
    <property type="entry name" value="AB_hydrolase_fold"/>
</dbReference>
<dbReference type="InterPro" id="IPR050266">
    <property type="entry name" value="AB_hydrolase_sf"/>
</dbReference>
<accession>A0A8J3ISL9</accession>
<dbReference type="PANTHER" id="PTHR43798:SF31">
    <property type="entry name" value="AB HYDROLASE SUPERFAMILY PROTEIN YCLE"/>
    <property type="match status" value="1"/>
</dbReference>
<organism evidence="3 4">
    <name type="scientific">Reticulibacter mediterranei</name>
    <dbReference type="NCBI Taxonomy" id="2778369"/>
    <lineage>
        <taxon>Bacteria</taxon>
        <taxon>Bacillati</taxon>
        <taxon>Chloroflexota</taxon>
        <taxon>Ktedonobacteria</taxon>
        <taxon>Ktedonobacterales</taxon>
        <taxon>Reticulibacteraceae</taxon>
        <taxon>Reticulibacter</taxon>
    </lineage>
</organism>
<dbReference type="RefSeq" id="WP_220206808.1">
    <property type="nucleotide sequence ID" value="NZ_BNJK01000001.1"/>
</dbReference>